<sequence>MTETEGFRFLTSGGKREVGEEKIVEGAISIRKVDTRFMLLDQGRGSKRLDPPALVTLKDLRPGLLSPKKHWKMRYVKVKNEEYKDGARVYWKLVQDEDDDLSQEIPFTAIFEFIKDHIFHPVGQWTDMLFDDLPALVTLNDLRPGLLSPRKLRKTRYVKVKNEEYKDGARVYWKLVQDEDEDDDLSQEIPFTAIFEFIKDHIFHPVGQWTDSA</sequence>
<proteinExistence type="predicted"/>
<dbReference type="AlphaFoldDB" id="A0ABD1PXW0"/>
<dbReference type="Proteomes" id="UP001604277">
    <property type="component" value="Unassembled WGS sequence"/>
</dbReference>
<organism evidence="1 2">
    <name type="scientific">Forsythia ovata</name>
    <dbReference type="NCBI Taxonomy" id="205694"/>
    <lineage>
        <taxon>Eukaryota</taxon>
        <taxon>Viridiplantae</taxon>
        <taxon>Streptophyta</taxon>
        <taxon>Embryophyta</taxon>
        <taxon>Tracheophyta</taxon>
        <taxon>Spermatophyta</taxon>
        <taxon>Magnoliopsida</taxon>
        <taxon>eudicotyledons</taxon>
        <taxon>Gunneridae</taxon>
        <taxon>Pentapetalae</taxon>
        <taxon>asterids</taxon>
        <taxon>lamiids</taxon>
        <taxon>Lamiales</taxon>
        <taxon>Oleaceae</taxon>
        <taxon>Forsythieae</taxon>
        <taxon>Forsythia</taxon>
    </lineage>
</organism>
<comment type="caution">
    <text evidence="1">The sequence shown here is derived from an EMBL/GenBank/DDBJ whole genome shotgun (WGS) entry which is preliminary data.</text>
</comment>
<dbReference type="EMBL" id="JBFOLJ010000017">
    <property type="protein sequence ID" value="KAL2468203.1"/>
    <property type="molecule type" value="Genomic_DNA"/>
</dbReference>
<keyword evidence="2" id="KW-1185">Reference proteome</keyword>
<accession>A0ABD1PXW0</accession>
<evidence type="ECO:0000313" key="2">
    <source>
        <dbReference type="Proteomes" id="UP001604277"/>
    </source>
</evidence>
<gene>
    <name evidence="1" type="ORF">Fot_51728</name>
</gene>
<reference evidence="2" key="1">
    <citation type="submission" date="2024-07" db="EMBL/GenBank/DDBJ databases">
        <title>Two chromosome-level genome assemblies of Korean endemic species Abeliophyllum distichum and Forsythia ovata (Oleaceae).</title>
        <authorList>
            <person name="Jang H."/>
        </authorList>
    </citation>
    <scope>NUCLEOTIDE SEQUENCE [LARGE SCALE GENOMIC DNA]</scope>
</reference>
<evidence type="ECO:0000313" key="1">
    <source>
        <dbReference type="EMBL" id="KAL2468203.1"/>
    </source>
</evidence>
<protein>
    <submittedName>
        <fullName evidence="1">Uncharacterized protein</fullName>
    </submittedName>
</protein>
<name>A0ABD1PXW0_9LAMI</name>